<comment type="caution">
    <text evidence="1">The sequence shown here is derived from an EMBL/GenBank/DDBJ whole genome shotgun (WGS) entry which is preliminary data.</text>
</comment>
<protein>
    <recommendedName>
        <fullName evidence="3">Capsular polysaccharide export protein</fullName>
    </recommendedName>
</protein>
<gene>
    <name evidence="1" type="ORF">V6575_18730</name>
</gene>
<dbReference type="Pfam" id="PF05159">
    <property type="entry name" value="Capsule_synth"/>
    <property type="match status" value="2"/>
</dbReference>
<keyword evidence="2" id="KW-1185">Reference proteome</keyword>
<proteinExistence type="predicted"/>
<accession>A0ABU8TPS7</accession>
<evidence type="ECO:0000313" key="1">
    <source>
        <dbReference type="EMBL" id="MEJ8476132.1"/>
    </source>
</evidence>
<evidence type="ECO:0008006" key="3">
    <source>
        <dbReference type="Google" id="ProtNLM"/>
    </source>
</evidence>
<dbReference type="CDD" id="cd16439">
    <property type="entry name" value="beta_Kdo_transferase_KpsC_2"/>
    <property type="match status" value="1"/>
</dbReference>
<dbReference type="EMBL" id="JBAKIA010000015">
    <property type="protein sequence ID" value="MEJ8476132.1"/>
    <property type="molecule type" value="Genomic_DNA"/>
</dbReference>
<reference evidence="1 2" key="1">
    <citation type="submission" date="2024-02" db="EMBL/GenBank/DDBJ databases">
        <title>Roseibium algae sp. nov., isolated from marine alga (Grateloupia sp.), showing potential in myo-inositol conversion.</title>
        <authorList>
            <person name="Wang Y."/>
        </authorList>
    </citation>
    <scope>NUCLEOTIDE SEQUENCE [LARGE SCALE GENOMIC DNA]</scope>
    <source>
        <strain evidence="1 2">H3510</strain>
    </source>
</reference>
<dbReference type="InterPro" id="IPR007833">
    <property type="entry name" value="Capsule_polysaccharide_synth"/>
</dbReference>
<sequence>MSIAHVIIDPALKSFRSKFAALPFSGFIVGLDDGSFQKARRKALASNKSVTIILPGPLPMLQAGYPGSLIHVELTSNSLVSASGVEEAARHALLSQAETCQSRDREANAFDLQKWREQTPNPNFASGPDQVGTSSDEEVLLALFVGASLSDETSDVSGFWRMWATKASEAAGGLDAHLGHVLKRTCLWFDPYDGNAYAFEDMLETCRLIEAHWALNDVPSHCYGAQYWNHPSIRAAFAGGGGDVRFYESEEETLSAAKANGGRIVSWAGKTRAEFEAASQQAGVDLLRIEDGFLRSVGLGAGLARGASIAVDDIGIYYDPSRANRLEALLLAQDVSKTEAQRGAALIEAMVRARVSKYNFGKAQTYQFPNDREILLVPGQVADDAAVRKSRSSTIDCAHTPNVNLDLLRLARERAPDSYIVFKPHPDVETGLRKGKMDVAETLQYADEIAANADIIDLIEAIDRVETFSSLSGFEALIRGKSVTVHGLPFYAGWGLSEDLTDSPRRGRQRTVAELVYLAFCVYCRTIDPVSLLPCTPEFLIKRLSQQRQSRWHVLRATVLRQASWFGRKIGL</sequence>
<dbReference type="Proteomes" id="UP001385499">
    <property type="component" value="Unassembled WGS sequence"/>
</dbReference>
<evidence type="ECO:0000313" key="2">
    <source>
        <dbReference type="Proteomes" id="UP001385499"/>
    </source>
</evidence>
<name>A0ABU8TPS7_9HYPH</name>
<dbReference type="RefSeq" id="WP_340276501.1">
    <property type="nucleotide sequence ID" value="NZ_JBAKIA010000015.1"/>
</dbReference>
<organism evidence="1 2">
    <name type="scientific">Roseibium algae</name>
    <dbReference type="NCBI Taxonomy" id="3123038"/>
    <lineage>
        <taxon>Bacteria</taxon>
        <taxon>Pseudomonadati</taxon>
        <taxon>Pseudomonadota</taxon>
        <taxon>Alphaproteobacteria</taxon>
        <taxon>Hyphomicrobiales</taxon>
        <taxon>Stappiaceae</taxon>
        <taxon>Roseibium</taxon>
    </lineage>
</organism>